<dbReference type="InterPro" id="IPR009057">
    <property type="entry name" value="Homeodomain-like_sf"/>
</dbReference>
<dbReference type="InterPro" id="IPR001647">
    <property type="entry name" value="HTH_TetR"/>
</dbReference>
<dbReference type="Proteomes" id="UP001479933">
    <property type="component" value="Chromosome"/>
</dbReference>
<reference evidence="4 5" key="1">
    <citation type="journal article" date="2023" name="Virus Evol.">
        <title>Computational host range prediction-The good, the bad, and the ugly.</title>
        <authorList>
            <person name="Howell A.A."/>
            <person name="Versoza C.J."/>
            <person name="Pfeifer S.P."/>
        </authorList>
    </citation>
    <scope>NUCLEOTIDE SEQUENCE [LARGE SCALE GENOMIC DNA]</scope>
    <source>
        <strain evidence="4 5">1610/1b</strain>
    </source>
</reference>
<evidence type="ECO:0000256" key="2">
    <source>
        <dbReference type="PROSITE-ProRule" id="PRU00335"/>
    </source>
</evidence>
<dbReference type="InterPro" id="IPR050109">
    <property type="entry name" value="HTH-type_TetR-like_transc_reg"/>
</dbReference>
<evidence type="ECO:0000313" key="5">
    <source>
        <dbReference type="Proteomes" id="UP001479933"/>
    </source>
</evidence>
<evidence type="ECO:0000313" key="4">
    <source>
        <dbReference type="EMBL" id="WYY07698.1"/>
    </source>
</evidence>
<dbReference type="SUPFAM" id="SSF46689">
    <property type="entry name" value="Homeodomain-like"/>
    <property type="match status" value="1"/>
</dbReference>
<keyword evidence="5" id="KW-1185">Reference proteome</keyword>
<dbReference type="PRINTS" id="PR00455">
    <property type="entry name" value="HTHTETR"/>
</dbReference>
<feature type="domain" description="HTH tetR-type" evidence="3">
    <location>
        <begin position="18"/>
        <end position="77"/>
    </location>
</feature>
<proteinExistence type="predicted"/>
<sequence>MSESATAGADWMRGTRRSAVQDRILEIAGAVFGDRGPDASMSQIAAAVGCSRATLYRYFDGRRRLQVAYVDRVARRISAAVAADVVVEDPGERFTESVLTALEHVRAEPALAAWFVPRGAGVASELALSSELIERAAVALLGDESSAPADGDRLDAARWVVRVIVSLLAVPGGTPAQERATIARFVAPVVVGRRGLADTR</sequence>
<dbReference type="Pfam" id="PF00440">
    <property type="entry name" value="TetR_N"/>
    <property type="match status" value="1"/>
</dbReference>
<dbReference type="PANTHER" id="PTHR30055">
    <property type="entry name" value="HTH-TYPE TRANSCRIPTIONAL REGULATOR RUTR"/>
    <property type="match status" value="1"/>
</dbReference>
<dbReference type="PANTHER" id="PTHR30055:SF200">
    <property type="entry name" value="HTH-TYPE TRANSCRIPTIONAL REPRESSOR BDCR"/>
    <property type="match status" value="1"/>
</dbReference>
<keyword evidence="1 2" id="KW-0238">DNA-binding</keyword>
<dbReference type="Gene3D" id="1.10.357.10">
    <property type="entry name" value="Tetracycline Repressor, domain 2"/>
    <property type="match status" value="1"/>
</dbReference>
<name>A0ABZ2U1W6_9ACTN</name>
<evidence type="ECO:0000256" key="1">
    <source>
        <dbReference type="ARBA" id="ARBA00023125"/>
    </source>
</evidence>
<feature type="DNA-binding region" description="H-T-H motif" evidence="2">
    <location>
        <begin position="40"/>
        <end position="59"/>
    </location>
</feature>
<accession>A0ABZ2U1W6</accession>
<organism evidence="4 5">
    <name type="scientific">Gordonia hydrophobica</name>
    <dbReference type="NCBI Taxonomy" id="40516"/>
    <lineage>
        <taxon>Bacteria</taxon>
        <taxon>Bacillati</taxon>
        <taxon>Actinomycetota</taxon>
        <taxon>Actinomycetes</taxon>
        <taxon>Mycobacteriales</taxon>
        <taxon>Gordoniaceae</taxon>
        <taxon>Gordonia</taxon>
    </lineage>
</organism>
<evidence type="ECO:0000259" key="3">
    <source>
        <dbReference type="PROSITE" id="PS50977"/>
    </source>
</evidence>
<dbReference type="RefSeq" id="WP_084247411.1">
    <property type="nucleotide sequence ID" value="NZ_CP136137.1"/>
</dbReference>
<gene>
    <name evidence="4" type="ORF">RVF87_01000</name>
</gene>
<dbReference type="EMBL" id="CP136137">
    <property type="protein sequence ID" value="WYY07698.1"/>
    <property type="molecule type" value="Genomic_DNA"/>
</dbReference>
<protein>
    <submittedName>
        <fullName evidence="4">TetR/AcrR family transcriptional regulator</fullName>
    </submittedName>
</protein>
<dbReference type="PROSITE" id="PS50977">
    <property type="entry name" value="HTH_TETR_2"/>
    <property type="match status" value="1"/>
</dbReference>